<dbReference type="Pfam" id="PF05711">
    <property type="entry name" value="TylF"/>
    <property type="match status" value="2"/>
</dbReference>
<dbReference type="PANTHER" id="PTHR40036:SF1">
    <property type="entry name" value="MACROCIN O-METHYLTRANSFERASE"/>
    <property type="match status" value="1"/>
</dbReference>
<evidence type="ECO:0000313" key="1">
    <source>
        <dbReference type="EMBL" id="PJE76903.1"/>
    </source>
</evidence>
<evidence type="ECO:0000313" key="2">
    <source>
        <dbReference type="Proteomes" id="UP000231436"/>
    </source>
</evidence>
<protein>
    <recommendedName>
        <fullName evidence="3">Macrocin O-methyltransferase</fullName>
    </recommendedName>
</protein>
<dbReference type="Proteomes" id="UP000231436">
    <property type="component" value="Unassembled WGS sequence"/>
</dbReference>
<name>A0A2M8LHI4_9BACT</name>
<sequence length="250" mass="29015">MNVTKRQFSPGVVEKVDAIRQEMVSRYEMPLERTTHVHLQCEKILSTQQKPGVVVQCGVWKGASLFAAALFCQNEKIQKQIFGFDTFTGFPNKQIDPHDHPSYFKTLLDSNLITKEHYEKAAIRTKNFTDLAHLTNEHFLDIGEVFDRVAEFENIKLIKGTFAETLPHFQEPIAVLYIDCDIYQGYKEILNNLYDLVVDEGAIVFDEYYSLKYPGARAAVNDFFQDKKGHFEVYTTDDRFERWCFIKSSK</sequence>
<reference evidence="2" key="1">
    <citation type="submission" date="2017-09" db="EMBL/GenBank/DDBJ databases">
        <title>Depth-based differentiation of microbial function through sediment-hosted aquifers and enrichment of novel symbionts in the deep terrestrial subsurface.</title>
        <authorList>
            <person name="Probst A.J."/>
            <person name="Ladd B."/>
            <person name="Jarett J.K."/>
            <person name="Geller-Mcgrath D.E."/>
            <person name="Sieber C.M.K."/>
            <person name="Emerson J.B."/>
            <person name="Anantharaman K."/>
            <person name="Thomas B.C."/>
            <person name="Malmstrom R."/>
            <person name="Stieglmeier M."/>
            <person name="Klingl A."/>
            <person name="Woyke T."/>
            <person name="Ryan C.M."/>
            <person name="Banfield J.F."/>
        </authorList>
    </citation>
    <scope>NUCLEOTIDE SEQUENCE [LARGE SCALE GENOMIC DNA]</scope>
</reference>
<dbReference type="InterPro" id="IPR008884">
    <property type="entry name" value="TylF_MeTrfase"/>
</dbReference>
<comment type="caution">
    <text evidence="1">The sequence shown here is derived from an EMBL/GenBank/DDBJ whole genome shotgun (WGS) entry which is preliminary data.</text>
</comment>
<proteinExistence type="predicted"/>
<evidence type="ECO:0008006" key="3">
    <source>
        <dbReference type="Google" id="ProtNLM"/>
    </source>
</evidence>
<dbReference type="Gene3D" id="3.40.50.150">
    <property type="entry name" value="Vaccinia Virus protein VP39"/>
    <property type="match status" value="1"/>
</dbReference>
<accession>A0A2M8LHI4</accession>
<dbReference type="EMBL" id="PFEU01000008">
    <property type="protein sequence ID" value="PJE76903.1"/>
    <property type="molecule type" value="Genomic_DNA"/>
</dbReference>
<dbReference type="InterPro" id="IPR029063">
    <property type="entry name" value="SAM-dependent_MTases_sf"/>
</dbReference>
<dbReference type="SUPFAM" id="SSF53335">
    <property type="entry name" value="S-adenosyl-L-methionine-dependent methyltransferases"/>
    <property type="match status" value="1"/>
</dbReference>
<dbReference type="AlphaFoldDB" id="A0A2M8LHI4"/>
<organism evidence="1 2">
    <name type="scientific">Candidatus Uhrbacteria bacterium CG10_big_fil_rev_8_21_14_0_10_48_16</name>
    <dbReference type="NCBI Taxonomy" id="1975038"/>
    <lineage>
        <taxon>Bacteria</taxon>
        <taxon>Candidatus Uhriibacteriota</taxon>
    </lineage>
</organism>
<gene>
    <name evidence="1" type="ORF">COV05_01760</name>
</gene>
<dbReference type="PANTHER" id="PTHR40036">
    <property type="entry name" value="MACROCIN O-METHYLTRANSFERASE"/>
    <property type="match status" value="1"/>
</dbReference>